<evidence type="ECO:0000256" key="2">
    <source>
        <dbReference type="ARBA" id="ARBA00022695"/>
    </source>
</evidence>
<gene>
    <name evidence="6" type="ORF">B1B_01825</name>
</gene>
<evidence type="ECO:0000256" key="4">
    <source>
        <dbReference type="ARBA" id="ARBA00022840"/>
    </source>
</evidence>
<dbReference type="InterPro" id="IPR003812">
    <property type="entry name" value="Fido"/>
</dbReference>
<feature type="non-terminal residue" evidence="6">
    <location>
        <position position="145"/>
    </location>
</feature>
<sequence>MAIDPYLDPATGLLRNRLGITDPAAEAFFTRLLIAQLEQRPASGQFDLTDLQAIHRHITQDLVDWAGELRTVDIAKGNTFCPVQNLRSYAAEVFGKLVRASHLRGLPREDFVASLTAFYGDLNALHPFREFNGRAQRAFTTQLAH</sequence>
<evidence type="ECO:0000256" key="3">
    <source>
        <dbReference type="ARBA" id="ARBA00022741"/>
    </source>
</evidence>
<reference evidence="6" key="1">
    <citation type="submission" date="2013-08" db="EMBL/GenBank/DDBJ databases">
        <authorList>
            <person name="Mendez C."/>
            <person name="Richter M."/>
            <person name="Ferrer M."/>
            <person name="Sanchez J."/>
        </authorList>
    </citation>
    <scope>NUCLEOTIDE SEQUENCE</scope>
</reference>
<dbReference type="PANTHER" id="PTHR39560:SF1">
    <property type="entry name" value="PROTEIN ADENYLYLTRANSFERASE FIC-RELATED"/>
    <property type="match status" value="1"/>
</dbReference>
<accession>T1BTH6</accession>
<dbReference type="GO" id="GO:0016779">
    <property type="term" value="F:nucleotidyltransferase activity"/>
    <property type="evidence" value="ECO:0007669"/>
    <property type="project" value="UniProtKB-KW"/>
</dbReference>
<dbReference type="InterPro" id="IPR036597">
    <property type="entry name" value="Fido-like_dom_sf"/>
</dbReference>
<name>T1BTH6_9ZZZZ</name>
<evidence type="ECO:0000313" key="6">
    <source>
        <dbReference type="EMBL" id="EQD76221.1"/>
    </source>
</evidence>
<dbReference type="GO" id="GO:0051302">
    <property type="term" value="P:regulation of cell division"/>
    <property type="evidence" value="ECO:0007669"/>
    <property type="project" value="TreeGrafter"/>
</dbReference>
<dbReference type="PROSITE" id="PS51459">
    <property type="entry name" value="FIDO"/>
    <property type="match status" value="1"/>
</dbReference>
<dbReference type="AlphaFoldDB" id="T1BTH6"/>
<keyword evidence="4" id="KW-0067">ATP-binding</keyword>
<keyword evidence="3" id="KW-0547">Nucleotide-binding</keyword>
<proteinExistence type="predicted"/>
<dbReference type="Pfam" id="PF02661">
    <property type="entry name" value="Fic"/>
    <property type="match status" value="1"/>
</dbReference>
<evidence type="ECO:0000259" key="5">
    <source>
        <dbReference type="PROSITE" id="PS51459"/>
    </source>
</evidence>
<keyword evidence="2" id="KW-0548">Nucleotidyltransferase</keyword>
<comment type="caution">
    <text evidence="6">The sequence shown here is derived from an EMBL/GenBank/DDBJ whole genome shotgun (WGS) entry which is preliminary data.</text>
</comment>
<keyword evidence="1" id="KW-0808">Transferase</keyword>
<protein>
    <submittedName>
        <fullName evidence="6">Filamentation induced by cAMP protein Fic</fullName>
    </submittedName>
</protein>
<feature type="domain" description="Fido" evidence="5">
    <location>
        <begin position="46"/>
        <end position="145"/>
    </location>
</feature>
<dbReference type="SUPFAM" id="SSF140931">
    <property type="entry name" value="Fic-like"/>
    <property type="match status" value="1"/>
</dbReference>
<dbReference type="EMBL" id="AUZY01001107">
    <property type="protein sequence ID" value="EQD76221.1"/>
    <property type="molecule type" value="Genomic_DNA"/>
</dbReference>
<dbReference type="PANTHER" id="PTHR39560">
    <property type="entry name" value="PROTEIN ADENYLYLTRANSFERASE FIC-RELATED"/>
    <property type="match status" value="1"/>
</dbReference>
<dbReference type="Gene3D" id="1.10.3290.10">
    <property type="entry name" value="Fido-like domain"/>
    <property type="match status" value="1"/>
</dbReference>
<evidence type="ECO:0000256" key="1">
    <source>
        <dbReference type="ARBA" id="ARBA00022679"/>
    </source>
</evidence>
<dbReference type="GO" id="GO:0005524">
    <property type="term" value="F:ATP binding"/>
    <property type="evidence" value="ECO:0007669"/>
    <property type="project" value="UniProtKB-KW"/>
</dbReference>
<reference evidence="6" key="2">
    <citation type="journal article" date="2014" name="ISME J.">
        <title>Microbial stratification in low pH oxic and suboxic macroscopic growths along an acid mine drainage.</title>
        <authorList>
            <person name="Mendez-Garcia C."/>
            <person name="Mesa V."/>
            <person name="Sprenger R.R."/>
            <person name="Richter M."/>
            <person name="Diez M.S."/>
            <person name="Solano J."/>
            <person name="Bargiela R."/>
            <person name="Golyshina O.V."/>
            <person name="Manteca A."/>
            <person name="Ramos J.L."/>
            <person name="Gallego J.R."/>
            <person name="Llorente I."/>
            <person name="Martins Dos Santos V.A."/>
            <person name="Jensen O.N."/>
            <person name="Pelaez A.I."/>
            <person name="Sanchez J."/>
            <person name="Ferrer M."/>
        </authorList>
    </citation>
    <scope>NUCLEOTIDE SEQUENCE</scope>
</reference>
<organism evidence="6">
    <name type="scientific">mine drainage metagenome</name>
    <dbReference type="NCBI Taxonomy" id="410659"/>
    <lineage>
        <taxon>unclassified sequences</taxon>
        <taxon>metagenomes</taxon>
        <taxon>ecological metagenomes</taxon>
    </lineage>
</organism>